<dbReference type="Pfam" id="PF00209">
    <property type="entry name" value="SNF"/>
    <property type="match status" value="2"/>
</dbReference>
<protein>
    <submittedName>
        <fullName evidence="7">Putative sodium-dependent transporter YocR</fullName>
    </submittedName>
</protein>
<dbReference type="InterPro" id="IPR047218">
    <property type="entry name" value="YocR/YhdH-like"/>
</dbReference>
<feature type="transmembrane region" description="Helical" evidence="6">
    <location>
        <begin position="308"/>
        <end position="337"/>
    </location>
</feature>
<keyword evidence="3 6" id="KW-0812">Transmembrane</keyword>
<gene>
    <name evidence="7" type="primary">yocR</name>
    <name evidence="7" type="ORF">ING2E5A_0430</name>
</gene>
<dbReference type="AlphaFoldDB" id="A0A1G4G4A2"/>
<evidence type="ECO:0000256" key="6">
    <source>
        <dbReference type="SAM" id="Phobius"/>
    </source>
</evidence>
<dbReference type="RefSeq" id="WP_071135977.1">
    <property type="nucleotide sequence ID" value="NZ_DUQN01000067.1"/>
</dbReference>
<evidence type="ECO:0000313" key="8">
    <source>
        <dbReference type="Proteomes" id="UP000178485"/>
    </source>
</evidence>
<evidence type="ECO:0000256" key="1">
    <source>
        <dbReference type="ARBA" id="ARBA00004141"/>
    </source>
</evidence>
<dbReference type="NCBIfam" id="NF037979">
    <property type="entry name" value="Na_transp"/>
    <property type="match status" value="1"/>
</dbReference>
<keyword evidence="4 6" id="KW-1133">Transmembrane helix</keyword>
<evidence type="ECO:0000256" key="4">
    <source>
        <dbReference type="ARBA" id="ARBA00022989"/>
    </source>
</evidence>
<feature type="transmembrane region" description="Helical" evidence="6">
    <location>
        <begin position="12"/>
        <end position="29"/>
    </location>
</feature>
<dbReference type="STRING" id="1642646.ING2E5A_0430"/>
<feature type="transmembrane region" description="Helical" evidence="6">
    <location>
        <begin position="174"/>
        <end position="202"/>
    </location>
</feature>
<dbReference type="SUPFAM" id="SSF161070">
    <property type="entry name" value="SNF-like"/>
    <property type="match status" value="1"/>
</dbReference>
<feature type="transmembrane region" description="Helical" evidence="6">
    <location>
        <begin position="376"/>
        <end position="397"/>
    </location>
</feature>
<evidence type="ECO:0000256" key="5">
    <source>
        <dbReference type="ARBA" id="ARBA00023136"/>
    </source>
</evidence>
<dbReference type="PRINTS" id="PR00176">
    <property type="entry name" value="NANEUSMPORT"/>
</dbReference>
<keyword evidence="2" id="KW-0813">Transport</keyword>
<dbReference type="PANTHER" id="PTHR42948">
    <property type="entry name" value="TRANSPORTER"/>
    <property type="match status" value="1"/>
</dbReference>
<keyword evidence="8" id="KW-1185">Reference proteome</keyword>
<dbReference type="Proteomes" id="UP000178485">
    <property type="component" value="Chromosome i"/>
</dbReference>
<feature type="transmembrane region" description="Helical" evidence="6">
    <location>
        <begin position="88"/>
        <end position="112"/>
    </location>
</feature>
<accession>A0A1G4G4A2</accession>
<feature type="transmembrane region" description="Helical" evidence="6">
    <location>
        <begin position="252"/>
        <end position="274"/>
    </location>
</feature>
<evidence type="ECO:0000256" key="2">
    <source>
        <dbReference type="ARBA" id="ARBA00022448"/>
    </source>
</evidence>
<evidence type="ECO:0000313" key="7">
    <source>
        <dbReference type="EMBL" id="SCM55517.1"/>
    </source>
</evidence>
<dbReference type="KEGG" id="pmuc:ING2E5A_0430"/>
<sequence length="445" mass="48316">MKEKRSTFRSKLGMVAAAAGSAVGLGNIWRFPSETADGGGAIFIIIYLACILFFGIPLMMAEFLIGRSSKANAAGAFKKLAPGTPWKWVGRLGVLTGFIILGFYMVVCGWTVDYFIQSVTGSLKGVNDFSANFSSLLANRPKQVGWMFFFVILTAYFIFAGVQKGIERSAKILMPLLFLLLVILVVRSISLSGAGAGIDFLFKPDFQEVKSTVFLDAMGQSFFSLSLGMGCMLTYASYFTENSNLTATAVKVSLLDTAVALLAGLVIFPSAFALTANPDTIVSDLVKGGPGLLYITVPELFNQMPGSMIWSAMFFLLLTIAALTSTISLMEVVTIYIQEEHRVSRKEGLLLVVLGVLILGTVSALSPSFFNGLDMISAKIMLPVGGLFISLFAGWYLDKRIIQLQLTNNGKIRFGVNFLKVYSFILRYLAPVAILLIFLYGLIGQ</sequence>
<dbReference type="PROSITE" id="PS50267">
    <property type="entry name" value="NA_NEUROTRAN_SYMP_3"/>
    <property type="match status" value="1"/>
</dbReference>
<comment type="subcellular location">
    <subcellularLocation>
        <location evidence="1">Membrane</location>
        <topology evidence="1">Multi-pass membrane protein</topology>
    </subcellularLocation>
</comment>
<evidence type="ECO:0000256" key="3">
    <source>
        <dbReference type="ARBA" id="ARBA00022692"/>
    </source>
</evidence>
<feature type="transmembrane region" description="Helical" evidence="6">
    <location>
        <begin position="41"/>
        <end position="60"/>
    </location>
</feature>
<feature type="transmembrane region" description="Helical" evidence="6">
    <location>
        <begin position="418"/>
        <end position="443"/>
    </location>
</feature>
<name>A0A1G4G4A2_9BACT</name>
<dbReference type="InterPro" id="IPR037272">
    <property type="entry name" value="SNS_sf"/>
</dbReference>
<dbReference type="InterPro" id="IPR000175">
    <property type="entry name" value="Na/ntran_symport"/>
</dbReference>
<feature type="transmembrane region" description="Helical" evidence="6">
    <location>
        <begin position="144"/>
        <end position="162"/>
    </location>
</feature>
<dbReference type="PANTHER" id="PTHR42948:SF1">
    <property type="entry name" value="TRANSPORTER"/>
    <property type="match status" value="1"/>
</dbReference>
<proteinExistence type="predicted"/>
<dbReference type="CDD" id="cd10336">
    <property type="entry name" value="SLC6sbd_Tyt1-Like"/>
    <property type="match status" value="1"/>
</dbReference>
<keyword evidence="5 6" id="KW-0472">Membrane</keyword>
<organism evidence="7 8">
    <name type="scientific">Petrimonas mucosa</name>
    <dbReference type="NCBI Taxonomy" id="1642646"/>
    <lineage>
        <taxon>Bacteria</taxon>
        <taxon>Pseudomonadati</taxon>
        <taxon>Bacteroidota</taxon>
        <taxon>Bacteroidia</taxon>
        <taxon>Bacteroidales</taxon>
        <taxon>Dysgonomonadaceae</taxon>
        <taxon>Petrimonas</taxon>
    </lineage>
</organism>
<dbReference type="EMBL" id="LT608328">
    <property type="protein sequence ID" value="SCM55517.1"/>
    <property type="molecule type" value="Genomic_DNA"/>
</dbReference>
<feature type="transmembrane region" description="Helical" evidence="6">
    <location>
        <begin position="222"/>
        <end position="240"/>
    </location>
</feature>
<feature type="transmembrane region" description="Helical" evidence="6">
    <location>
        <begin position="349"/>
        <end position="370"/>
    </location>
</feature>
<reference evidence="7 8" key="1">
    <citation type="submission" date="2016-08" db="EMBL/GenBank/DDBJ databases">
        <authorList>
            <person name="Seilhamer J.J."/>
        </authorList>
    </citation>
    <scope>NUCLEOTIDE SEQUENCE [LARGE SCALE GENOMIC DNA]</scope>
    <source>
        <strain evidence="7">ING2-E5A</strain>
    </source>
</reference>
<dbReference type="GO" id="GO:0016020">
    <property type="term" value="C:membrane"/>
    <property type="evidence" value="ECO:0007669"/>
    <property type="project" value="UniProtKB-SubCell"/>
</dbReference>